<evidence type="ECO:0000313" key="2">
    <source>
        <dbReference type="Proteomes" id="UP000789920"/>
    </source>
</evidence>
<gene>
    <name evidence="1" type="ORF">RPERSI_LOCUS35389</name>
</gene>
<evidence type="ECO:0000313" key="1">
    <source>
        <dbReference type="EMBL" id="CAG8848984.1"/>
    </source>
</evidence>
<dbReference type="EMBL" id="CAJVQC010163278">
    <property type="protein sequence ID" value="CAG8848984.1"/>
    <property type="molecule type" value="Genomic_DNA"/>
</dbReference>
<comment type="caution">
    <text evidence="1">The sequence shown here is derived from an EMBL/GenBank/DDBJ whole genome shotgun (WGS) entry which is preliminary data.</text>
</comment>
<name>A0ACA9SVE3_9GLOM</name>
<reference evidence="1" key="1">
    <citation type="submission" date="2021-06" db="EMBL/GenBank/DDBJ databases">
        <authorList>
            <person name="Kallberg Y."/>
            <person name="Tangrot J."/>
            <person name="Rosling A."/>
        </authorList>
    </citation>
    <scope>NUCLEOTIDE SEQUENCE</scope>
    <source>
        <strain evidence="1">MA461A</strain>
    </source>
</reference>
<protein>
    <submittedName>
        <fullName evidence="1">18823_t:CDS:1</fullName>
    </submittedName>
</protein>
<organism evidence="1 2">
    <name type="scientific">Racocetra persica</name>
    <dbReference type="NCBI Taxonomy" id="160502"/>
    <lineage>
        <taxon>Eukaryota</taxon>
        <taxon>Fungi</taxon>
        <taxon>Fungi incertae sedis</taxon>
        <taxon>Mucoromycota</taxon>
        <taxon>Glomeromycotina</taxon>
        <taxon>Glomeromycetes</taxon>
        <taxon>Diversisporales</taxon>
        <taxon>Gigasporaceae</taxon>
        <taxon>Racocetra</taxon>
    </lineage>
</organism>
<sequence length="52" mass="5901">CDLCVLRDGTFITENPDNPNMTNYSDKILISVNYRKSNYPAILTTAYYHAIG</sequence>
<keyword evidence="2" id="KW-1185">Reference proteome</keyword>
<accession>A0ACA9SVE3</accession>
<feature type="non-terminal residue" evidence="1">
    <location>
        <position position="1"/>
    </location>
</feature>
<dbReference type="Proteomes" id="UP000789920">
    <property type="component" value="Unassembled WGS sequence"/>
</dbReference>
<proteinExistence type="predicted"/>